<dbReference type="SUPFAM" id="SSF46689">
    <property type="entry name" value="Homeodomain-like"/>
    <property type="match status" value="1"/>
</dbReference>
<accession>A0A6B8RHC2</accession>
<dbReference type="InterPro" id="IPR003313">
    <property type="entry name" value="AraC-bd"/>
</dbReference>
<dbReference type="PRINTS" id="PR00032">
    <property type="entry name" value="HTHARAC"/>
</dbReference>
<dbReference type="SMART" id="SM00342">
    <property type="entry name" value="HTH_ARAC"/>
    <property type="match status" value="1"/>
</dbReference>
<dbReference type="InterPro" id="IPR037923">
    <property type="entry name" value="HTH-like"/>
</dbReference>
<dbReference type="Gene3D" id="2.60.120.10">
    <property type="entry name" value="Jelly Rolls"/>
    <property type="match status" value="1"/>
</dbReference>
<protein>
    <submittedName>
        <fullName evidence="5">AraC family transcriptional regulator</fullName>
    </submittedName>
</protein>
<dbReference type="PROSITE" id="PS01124">
    <property type="entry name" value="HTH_ARAC_FAMILY_2"/>
    <property type="match status" value="1"/>
</dbReference>
<reference evidence="6" key="1">
    <citation type="submission" date="2018-11" db="EMBL/GenBank/DDBJ databases">
        <title>Complete genome sequence of Paenibacillus sp. ML311-T8.</title>
        <authorList>
            <person name="Nam Y.-D."/>
            <person name="Kang J."/>
            <person name="Chung W.-H."/>
            <person name="Park Y.S."/>
        </authorList>
    </citation>
    <scope>NUCLEOTIDE SEQUENCE [LARGE SCALE GENOMIC DNA]</scope>
    <source>
        <strain evidence="6">ML311-T8</strain>
    </source>
</reference>
<name>A0A6B8RHC2_9BACL</name>
<evidence type="ECO:0000313" key="6">
    <source>
        <dbReference type="Proteomes" id="UP000426246"/>
    </source>
</evidence>
<feature type="domain" description="HTH araC/xylS-type" evidence="4">
    <location>
        <begin position="231"/>
        <end position="329"/>
    </location>
</feature>
<evidence type="ECO:0000256" key="1">
    <source>
        <dbReference type="ARBA" id="ARBA00023015"/>
    </source>
</evidence>
<sequence length="335" mass="39300">MISFFTIHIYHFHVRIKAEETHTSCFGDCLHISPKELKMTYFPMYLKDYPNMHSMFPFHLSLNQIDNGYPAHRHDYLEFSYVISGYGSEAINGIHHPMRPGTFTFLLPYQIHELFTDPGESLVLYNCMFSMDLLMETGSKLEMEELLTDSDELSAFVQLGDEDHQRIKLLMEETILEYKANEPKKSSLLKAKLTEILIRFDRFRRLEQQISQIDTHERDTPPAKIRKNPRWPIIHHIQRSYQEPLMLADLSRIFALSMSRISECIKETTGQTFVQYLNDLRIRHACSLLISTEMSVSEIAYEVGYGSYKTFSKLFRDQKGIVPTIYRKQKMASEQ</sequence>
<dbReference type="PANTHER" id="PTHR43280">
    <property type="entry name" value="ARAC-FAMILY TRANSCRIPTIONAL REGULATOR"/>
    <property type="match status" value="1"/>
</dbReference>
<evidence type="ECO:0000256" key="2">
    <source>
        <dbReference type="ARBA" id="ARBA00023125"/>
    </source>
</evidence>
<dbReference type="AlphaFoldDB" id="A0A6B8RHC2"/>
<keyword evidence="6" id="KW-1185">Reference proteome</keyword>
<organism evidence="5 6">
    <name type="scientific">Paenibacillus psychroresistens</name>
    <dbReference type="NCBI Taxonomy" id="1778678"/>
    <lineage>
        <taxon>Bacteria</taxon>
        <taxon>Bacillati</taxon>
        <taxon>Bacillota</taxon>
        <taxon>Bacilli</taxon>
        <taxon>Bacillales</taxon>
        <taxon>Paenibacillaceae</taxon>
        <taxon>Paenibacillus</taxon>
    </lineage>
</organism>
<evidence type="ECO:0000256" key="3">
    <source>
        <dbReference type="ARBA" id="ARBA00023163"/>
    </source>
</evidence>
<evidence type="ECO:0000313" key="5">
    <source>
        <dbReference type="EMBL" id="QGQ94952.1"/>
    </source>
</evidence>
<dbReference type="InterPro" id="IPR009057">
    <property type="entry name" value="Homeodomain-like_sf"/>
</dbReference>
<keyword evidence="3" id="KW-0804">Transcription</keyword>
<gene>
    <name evidence="5" type="ORF">EHS13_08695</name>
</gene>
<dbReference type="PANTHER" id="PTHR43280:SF2">
    <property type="entry name" value="HTH-TYPE TRANSCRIPTIONAL REGULATOR EXSA"/>
    <property type="match status" value="1"/>
</dbReference>
<dbReference type="InterPro" id="IPR018060">
    <property type="entry name" value="HTH_AraC"/>
</dbReference>
<dbReference type="GO" id="GO:0003700">
    <property type="term" value="F:DNA-binding transcription factor activity"/>
    <property type="evidence" value="ECO:0007669"/>
    <property type="project" value="InterPro"/>
</dbReference>
<dbReference type="EMBL" id="CP034235">
    <property type="protein sequence ID" value="QGQ94952.1"/>
    <property type="molecule type" value="Genomic_DNA"/>
</dbReference>
<keyword evidence="1" id="KW-0805">Transcription regulation</keyword>
<dbReference type="InterPro" id="IPR020449">
    <property type="entry name" value="Tscrpt_reg_AraC-type_HTH"/>
</dbReference>
<dbReference type="Pfam" id="PF02311">
    <property type="entry name" value="AraC_binding"/>
    <property type="match status" value="1"/>
</dbReference>
<dbReference type="KEGG" id="ppsc:EHS13_08695"/>
<dbReference type="SUPFAM" id="SSF51215">
    <property type="entry name" value="Regulatory protein AraC"/>
    <property type="match status" value="1"/>
</dbReference>
<dbReference type="Proteomes" id="UP000426246">
    <property type="component" value="Chromosome"/>
</dbReference>
<dbReference type="Gene3D" id="1.10.10.60">
    <property type="entry name" value="Homeodomain-like"/>
    <property type="match status" value="2"/>
</dbReference>
<proteinExistence type="predicted"/>
<dbReference type="Pfam" id="PF12833">
    <property type="entry name" value="HTH_18"/>
    <property type="match status" value="1"/>
</dbReference>
<dbReference type="GO" id="GO:0043565">
    <property type="term" value="F:sequence-specific DNA binding"/>
    <property type="evidence" value="ECO:0007669"/>
    <property type="project" value="InterPro"/>
</dbReference>
<keyword evidence="2" id="KW-0238">DNA-binding</keyword>
<dbReference type="InterPro" id="IPR014710">
    <property type="entry name" value="RmlC-like_jellyroll"/>
</dbReference>
<evidence type="ECO:0000259" key="4">
    <source>
        <dbReference type="PROSITE" id="PS01124"/>
    </source>
</evidence>